<name>A0A839SSM6_9PROT</name>
<dbReference type="RefSeq" id="WP_183414723.1">
    <property type="nucleotide sequence ID" value="NZ_JACHXA010000001.1"/>
</dbReference>
<evidence type="ECO:0000313" key="4">
    <source>
        <dbReference type="Proteomes" id="UP000581135"/>
    </source>
</evidence>
<accession>A0A839SSM6</accession>
<organism evidence="3 4">
    <name type="scientific">Limibacillus halophilus</name>
    <dbReference type="NCBI Taxonomy" id="1579333"/>
    <lineage>
        <taxon>Bacteria</taxon>
        <taxon>Pseudomonadati</taxon>
        <taxon>Pseudomonadota</taxon>
        <taxon>Alphaproteobacteria</taxon>
        <taxon>Rhodospirillales</taxon>
        <taxon>Rhodovibrionaceae</taxon>
        <taxon>Limibacillus</taxon>
    </lineage>
</organism>
<dbReference type="PANTHER" id="PTHR48081">
    <property type="entry name" value="AB HYDROLASE SUPERFAMILY PROTEIN C4A8.06C"/>
    <property type="match status" value="1"/>
</dbReference>
<dbReference type="SUPFAM" id="SSF53474">
    <property type="entry name" value="alpha/beta-Hydrolases"/>
    <property type="match status" value="1"/>
</dbReference>
<evidence type="ECO:0000256" key="1">
    <source>
        <dbReference type="ARBA" id="ARBA00022801"/>
    </source>
</evidence>
<evidence type="ECO:0000259" key="2">
    <source>
        <dbReference type="Pfam" id="PF20434"/>
    </source>
</evidence>
<dbReference type="EMBL" id="JACHXA010000001">
    <property type="protein sequence ID" value="MBB3063913.1"/>
    <property type="molecule type" value="Genomic_DNA"/>
</dbReference>
<reference evidence="3 4" key="1">
    <citation type="submission" date="2020-08" db="EMBL/GenBank/DDBJ databases">
        <title>Genomic Encyclopedia of Type Strains, Phase III (KMG-III): the genomes of soil and plant-associated and newly described type strains.</title>
        <authorList>
            <person name="Whitman W."/>
        </authorList>
    </citation>
    <scope>NUCLEOTIDE SEQUENCE [LARGE SCALE GENOMIC DNA]</scope>
    <source>
        <strain evidence="3 4">CECT 8803</strain>
    </source>
</reference>
<keyword evidence="1 3" id="KW-0378">Hydrolase</keyword>
<comment type="caution">
    <text evidence="3">The sequence shown here is derived from an EMBL/GenBank/DDBJ whole genome shotgun (WGS) entry which is preliminary data.</text>
</comment>
<dbReference type="InterPro" id="IPR029058">
    <property type="entry name" value="AB_hydrolase_fold"/>
</dbReference>
<dbReference type="Pfam" id="PF20434">
    <property type="entry name" value="BD-FAE"/>
    <property type="match status" value="1"/>
</dbReference>
<dbReference type="InterPro" id="IPR049492">
    <property type="entry name" value="BD-FAE-like_dom"/>
</dbReference>
<dbReference type="Proteomes" id="UP000581135">
    <property type="component" value="Unassembled WGS sequence"/>
</dbReference>
<protein>
    <submittedName>
        <fullName evidence="3">Arylformamidase</fullName>
        <ecNumber evidence="3">3.5.1.9</ecNumber>
    </submittedName>
</protein>
<evidence type="ECO:0000313" key="3">
    <source>
        <dbReference type="EMBL" id="MBB3063913.1"/>
    </source>
</evidence>
<proteinExistence type="predicted"/>
<dbReference type="PANTHER" id="PTHR48081:SF33">
    <property type="entry name" value="KYNURENINE FORMAMIDASE"/>
    <property type="match status" value="1"/>
</dbReference>
<dbReference type="Gene3D" id="3.40.50.1820">
    <property type="entry name" value="alpha/beta hydrolase"/>
    <property type="match status" value="1"/>
</dbReference>
<sequence>MSAIVHRSYTREQLDAQLNNRLLVPDHPEYFRRWSEDSQAAVKTYACRQNLAYGSSQGERLDLFPISHGAAERAPLLAFIHGGWWQSLDKSDFNYLAPPYLEAGVAFASINYDLAPKATIPQITDQVRRAIAWLHDNAQRYGIDERQIYVAGHSAGGHLAAMCFGTDWSAYGVEQNPIAGGVSVSGVYDLSPLIHSYQQPVLRLTEQAIQSYSPLALRPLSQQPLICAVGADESQEFLDQQEDFLAAWIPQGANLKTIDLPGCNHFSAVDCLGKPGHPLLRATLDLIKAA</sequence>
<dbReference type="InterPro" id="IPR050300">
    <property type="entry name" value="GDXG_lipolytic_enzyme"/>
</dbReference>
<gene>
    <name evidence="3" type="ORF">FHR98_000178</name>
</gene>
<dbReference type="GO" id="GO:0004061">
    <property type="term" value="F:arylformamidase activity"/>
    <property type="evidence" value="ECO:0007669"/>
    <property type="project" value="UniProtKB-EC"/>
</dbReference>
<dbReference type="AlphaFoldDB" id="A0A839SSM6"/>
<dbReference type="EC" id="3.5.1.9" evidence="3"/>
<feature type="domain" description="BD-FAE-like" evidence="2">
    <location>
        <begin position="70"/>
        <end position="163"/>
    </location>
</feature>
<keyword evidence="4" id="KW-1185">Reference proteome</keyword>